<dbReference type="PANTHER" id="PTHR12510">
    <property type="entry name" value="TROPONIN C-AKIN-1 PROTEIN"/>
    <property type="match status" value="1"/>
</dbReference>
<evidence type="ECO:0000313" key="2">
    <source>
        <dbReference type="EMBL" id="PNT09754.1"/>
    </source>
</evidence>
<dbReference type="GO" id="GO:0061929">
    <property type="term" value="F:gamma-glutamylaminecyclotransferase activity"/>
    <property type="evidence" value="ECO:0007669"/>
    <property type="project" value="InterPro"/>
</dbReference>
<name>B9I2R6_POPTR</name>
<evidence type="ECO:0000313" key="3">
    <source>
        <dbReference type="Proteomes" id="UP000006729"/>
    </source>
</evidence>
<gene>
    <name evidence="2" type="ORF">POPTR_012G061500</name>
</gene>
<keyword evidence="3" id="KW-1185">Reference proteome</keyword>
<dbReference type="EMBL" id="CM009301">
    <property type="protein sequence ID" value="PNT09754.1"/>
    <property type="molecule type" value="Genomic_DNA"/>
</dbReference>
<dbReference type="InParanoid" id="B9I2R6"/>
<accession>B9I2R6</accession>
<dbReference type="HOGENOM" id="CLU_1417321_0_0_1"/>
<evidence type="ECO:0000256" key="1">
    <source>
        <dbReference type="RuleBase" id="RU367036"/>
    </source>
</evidence>
<reference evidence="2 3" key="1">
    <citation type="journal article" date="2006" name="Science">
        <title>The genome of black cottonwood, Populus trichocarpa (Torr. &amp; Gray).</title>
        <authorList>
            <person name="Tuskan G.A."/>
            <person name="Difazio S."/>
            <person name="Jansson S."/>
            <person name="Bohlmann J."/>
            <person name="Grigoriev I."/>
            <person name="Hellsten U."/>
            <person name="Putnam N."/>
            <person name="Ralph S."/>
            <person name="Rombauts S."/>
            <person name="Salamov A."/>
            <person name="Schein J."/>
            <person name="Sterck L."/>
            <person name="Aerts A."/>
            <person name="Bhalerao R.R."/>
            <person name="Bhalerao R.P."/>
            <person name="Blaudez D."/>
            <person name="Boerjan W."/>
            <person name="Brun A."/>
            <person name="Brunner A."/>
            <person name="Busov V."/>
            <person name="Campbell M."/>
            <person name="Carlson J."/>
            <person name="Chalot M."/>
            <person name="Chapman J."/>
            <person name="Chen G.L."/>
            <person name="Cooper D."/>
            <person name="Coutinho P.M."/>
            <person name="Couturier J."/>
            <person name="Covert S."/>
            <person name="Cronk Q."/>
            <person name="Cunningham R."/>
            <person name="Davis J."/>
            <person name="Degroeve S."/>
            <person name="Dejardin A."/>
            <person name="Depamphilis C."/>
            <person name="Detter J."/>
            <person name="Dirks B."/>
            <person name="Dubchak I."/>
            <person name="Duplessis S."/>
            <person name="Ehlting J."/>
            <person name="Ellis B."/>
            <person name="Gendler K."/>
            <person name="Goodstein D."/>
            <person name="Gribskov M."/>
            <person name="Grimwood J."/>
            <person name="Groover A."/>
            <person name="Gunter L."/>
            <person name="Hamberger B."/>
            <person name="Heinze B."/>
            <person name="Helariutta Y."/>
            <person name="Henrissat B."/>
            <person name="Holligan D."/>
            <person name="Holt R."/>
            <person name="Huang W."/>
            <person name="Islam-Faridi N."/>
            <person name="Jones S."/>
            <person name="Jones-Rhoades M."/>
            <person name="Jorgensen R."/>
            <person name="Joshi C."/>
            <person name="Kangasjarvi J."/>
            <person name="Karlsson J."/>
            <person name="Kelleher C."/>
            <person name="Kirkpatrick R."/>
            <person name="Kirst M."/>
            <person name="Kohler A."/>
            <person name="Kalluri U."/>
            <person name="Larimer F."/>
            <person name="Leebens-Mack J."/>
            <person name="Leple J.C."/>
            <person name="Locascio P."/>
            <person name="Lou Y."/>
            <person name="Lucas S."/>
            <person name="Martin F."/>
            <person name="Montanini B."/>
            <person name="Napoli C."/>
            <person name="Nelson D.R."/>
            <person name="Nelson C."/>
            <person name="Nieminen K."/>
            <person name="Nilsson O."/>
            <person name="Pereda V."/>
            <person name="Peter G."/>
            <person name="Philippe R."/>
            <person name="Pilate G."/>
            <person name="Poliakov A."/>
            <person name="Razumovskaya J."/>
            <person name="Richardson P."/>
            <person name="Rinaldi C."/>
            <person name="Ritland K."/>
            <person name="Rouze P."/>
            <person name="Ryaboy D."/>
            <person name="Schmutz J."/>
            <person name="Schrader J."/>
            <person name="Segerman B."/>
            <person name="Shin H."/>
            <person name="Siddiqui A."/>
            <person name="Sterky F."/>
            <person name="Terry A."/>
            <person name="Tsai C.J."/>
            <person name="Uberbacher E."/>
            <person name="Unneberg P."/>
            <person name="Vahala J."/>
            <person name="Wall K."/>
            <person name="Wessler S."/>
            <person name="Yang G."/>
            <person name="Yin T."/>
            <person name="Douglas C."/>
            <person name="Marra M."/>
            <person name="Sandberg G."/>
            <person name="Van de Peer Y."/>
            <person name="Rokhsar D."/>
        </authorList>
    </citation>
    <scope>NUCLEOTIDE SEQUENCE [LARGE SCALE GENOMIC DNA]</scope>
    <source>
        <strain evidence="3">cv. Nisqually</strain>
    </source>
</reference>
<organism evidence="2 3">
    <name type="scientific">Populus trichocarpa</name>
    <name type="common">Western balsam poplar</name>
    <name type="synonym">Populus balsamifera subsp. trichocarpa</name>
    <dbReference type="NCBI Taxonomy" id="3694"/>
    <lineage>
        <taxon>Eukaryota</taxon>
        <taxon>Viridiplantae</taxon>
        <taxon>Streptophyta</taxon>
        <taxon>Embryophyta</taxon>
        <taxon>Tracheophyta</taxon>
        <taxon>Spermatophyta</taxon>
        <taxon>Magnoliopsida</taxon>
        <taxon>eudicotyledons</taxon>
        <taxon>Gunneridae</taxon>
        <taxon>Pentapetalae</taxon>
        <taxon>rosids</taxon>
        <taxon>fabids</taxon>
        <taxon>Malpighiales</taxon>
        <taxon>Salicaceae</taxon>
        <taxon>Saliceae</taxon>
        <taxon>Populus</taxon>
    </lineage>
</organism>
<dbReference type="Proteomes" id="UP000006729">
    <property type="component" value="Chromosome 12"/>
</dbReference>
<comment type="similarity">
    <text evidence="1">Belongs to the gamma-glutamylcyclotransferase family.</text>
</comment>
<protein>
    <recommendedName>
        <fullName evidence="1">Gamma-glutamylcyclotransferase family protein</fullName>
    </recommendedName>
</protein>
<dbReference type="GO" id="GO:0005829">
    <property type="term" value="C:cytosol"/>
    <property type="evidence" value="ECO:0000318"/>
    <property type="project" value="GO_Central"/>
</dbReference>
<proteinExistence type="inferred from homology"/>
<sequence length="192" mass="21464">MPLSFRLLLYSTANPLLLLLNVDRLGSGDVSLRYDRWLEEGLLAELILVVHISDIDLRIRDRLLSIPIPSNTNLKDCVAWSSSAASCMRCQAADETVLHCLRDCGATMSIWSKRNIISFGKVYDGDEWLLRNIYSLIDNYSSNLMGVPFLLNLPDATKSHLVTSELYAVSRQGLSRLNELEGTSGITTRGCR</sequence>
<dbReference type="AlphaFoldDB" id="B9I2R6"/>
<dbReference type="PANTHER" id="PTHR12510:SF4">
    <property type="entry name" value="GAMMA-GLUTAMYLAMINECYCLOTRANSFERASE"/>
    <property type="match status" value="1"/>
</dbReference>
<dbReference type="InterPro" id="IPR039126">
    <property type="entry name" value="GGACT"/>
</dbReference>